<dbReference type="OMA" id="CNEEQNT"/>
<dbReference type="GO" id="GO:0003677">
    <property type="term" value="F:DNA binding"/>
    <property type="evidence" value="ECO:0007669"/>
    <property type="project" value="UniProtKB-KW"/>
</dbReference>
<dbReference type="InterPro" id="IPR001739">
    <property type="entry name" value="Methyl_CpG_DNA-bd"/>
</dbReference>
<organism evidence="6 7">
    <name type="scientific">Gossypium arboreum</name>
    <name type="common">Tree cotton</name>
    <name type="synonym">Gossypium nanking</name>
    <dbReference type="NCBI Taxonomy" id="29729"/>
    <lineage>
        <taxon>Eukaryota</taxon>
        <taxon>Viridiplantae</taxon>
        <taxon>Streptophyta</taxon>
        <taxon>Embryophyta</taxon>
        <taxon>Tracheophyta</taxon>
        <taxon>Spermatophyta</taxon>
        <taxon>Magnoliopsida</taxon>
        <taxon>eudicotyledons</taxon>
        <taxon>Gunneridae</taxon>
        <taxon>Pentapetalae</taxon>
        <taxon>rosids</taxon>
        <taxon>malvids</taxon>
        <taxon>Malvales</taxon>
        <taxon>Malvaceae</taxon>
        <taxon>Malvoideae</taxon>
        <taxon>Gossypium</taxon>
    </lineage>
</organism>
<keyword evidence="7" id="KW-1185">Reference proteome</keyword>
<evidence type="ECO:0000256" key="1">
    <source>
        <dbReference type="ARBA" id="ARBA00004123"/>
    </source>
</evidence>
<evidence type="ECO:0000256" key="2">
    <source>
        <dbReference type="ARBA" id="ARBA00023015"/>
    </source>
</evidence>
<accession>A0A0B0PQQ8</accession>
<dbReference type="InterPro" id="IPR039622">
    <property type="entry name" value="MBD10/11"/>
</dbReference>
<evidence type="ECO:0000256" key="4">
    <source>
        <dbReference type="ARBA" id="ARBA00023163"/>
    </source>
</evidence>
<dbReference type="AlphaFoldDB" id="A0A0B0PQQ8"/>
<dbReference type="Proteomes" id="UP000032142">
    <property type="component" value="Unassembled WGS sequence"/>
</dbReference>
<gene>
    <name evidence="6" type="ORF">F383_02851</name>
</gene>
<evidence type="ECO:0000256" key="5">
    <source>
        <dbReference type="ARBA" id="ARBA00023242"/>
    </source>
</evidence>
<dbReference type="PROSITE" id="PS50982">
    <property type="entry name" value="MBD"/>
    <property type="match status" value="1"/>
</dbReference>
<reference evidence="7" key="1">
    <citation type="submission" date="2014-09" db="EMBL/GenBank/DDBJ databases">
        <authorList>
            <person name="Mudge J."/>
            <person name="Ramaraj T."/>
            <person name="Lindquist I.E."/>
            <person name="Bharti A.K."/>
            <person name="Sundararajan A."/>
            <person name="Cameron C.T."/>
            <person name="Woodward J.E."/>
            <person name="May G.D."/>
            <person name="Brubaker C."/>
            <person name="Broadhvest J."/>
            <person name="Wilkins T.A."/>
        </authorList>
    </citation>
    <scope>NUCLEOTIDE SEQUENCE</scope>
    <source>
        <strain evidence="7">cv. AKA8401</strain>
    </source>
</reference>
<sequence>MASMSEKKEMERGKEDVVCFELPAPPGWKKKFIPKKRGMPRKNEIIFTAPTGEEISNKRQLEQHLKAHPGGPLLSEFNWGTSENPRRSARISEKVKAMPMPEGEPPKKRGRKSPASEKDIKESETAPEGTEVTKDVYMEEDKQSERDNVEGEAGKVTAKPDEHYKSQDADSKTIPTSQEVKLGEDANISADVKEGKENAEELKGTQDDASGVVQRKKEGFENVSTTSQGNVELPVAQTEKGVGTSQLDKPDILNTKEMKNEAEGEEKGEHGSNATESETSIKEKELANCNEEQNTSGVNEINMKPEEAIQVRSSLEFL</sequence>
<name>A0A0B0PQQ8_GOSAR</name>
<protein>
    <submittedName>
        <fullName evidence="6">Methyl-CpG-binding domain-containing 11-like protein</fullName>
    </submittedName>
</protein>
<dbReference type="Gene3D" id="3.30.890.10">
    <property type="entry name" value="Methyl-cpg-binding Protein 2, Chain A"/>
    <property type="match status" value="1"/>
</dbReference>
<dbReference type="InterPro" id="IPR016177">
    <property type="entry name" value="DNA-bd_dom_sf"/>
</dbReference>
<dbReference type="PANTHER" id="PTHR33729:SF6">
    <property type="entry name" value="METHYL-CPG-BINDING DOMAIN-CONTAINING PROTEIN 11"/>
    <property type="match status" value="1"/>
</dbReference>
<keyword evidence="2" id="KW-0805">Transcription regulation</keyword>
<dbReference type="EMBL" id="KN433671">
    <property type="protein sequence ID" value="KHG25751.1"/>
    <property type="molecule type" value="Genomic_DNA"/>
</dbReference>
<dbReference type="Pfam" id="PF01429">
    <property type="entry name" value="MBD"/>
    <property type="match status" value="1"/>
</dbReference>
<dbReference type="PANTHER" id="PTHR33729">
    <property type="entry name" value="METHYL-CPG BINDING DOMAIN CONTAINING PROTEIN, EXPRESSED"/>
    <property type="match status" value="1"/>
</dbReference>
<evidence type="ECO:0000313" key="6">
    <source>
        <dbReference type="EMBL" id="KHG25751.1"/>
    </source>
</evidence>
<proteinExistence type="predicted"/>
<keyword evidence="4" id="KW-0804">Transcription</keyword>
<dbReference type="SUPFAM" id="SSF54171">
    <property type="entry name" value="DNA-binding domain"/>
    <property type="match status" value="1"/>
</dbReference>
<dbReference type="GO" id="GO:0005634">
    <property type="term" value="C:nucleus"/>
    <property type="evidence" value="ECO:0007669"/>
    <property type="project" value="UniProtKB-SubCell"/>
</dbReference>
<evidence type="ECO:0000313" key="7">
    <source>
        <dbReference type="Proteomes" id="UP000032142"/>
    </source>
</evidence>
<keyword evidence="5" id="KW-0539">Nucleus</keyword>
<keyword evidence="3" id="KW-0238">DNA-binding</keyword>
<evidence type="ECO:0000256" key="3">
    <source>
        <dbReference type="ARBA" id="ARBA00023125"/>
    </source>
</evidence>
<comment type="subcellular location">
    <subcellularLocation>
        <location evidence="1">Nucleus</location>
    </subcellularLocation>
</comment>